<dbReference type="SUPFAM" id="SSF51445">
    <property type="entry name" value="(Trans)glycosidases"/>
    <property type="match status" value="1"/>
</dbReference>
<dbReference type="InterPro" id="IPR029044">
    <property type="entry name" value="Nucleotide-diphossugar_trans"/>
</dbReference>
<dbReference type="CDD" id="cd04186">
    <property type="entry name" value="GT_2_like_c"/>
    <property type="match status" value="1"/>
</dbReference>
<dbReference type="AlphaFoldDB" id="A0A7W7YQ22"/>
<comment type="caution">
    <text evidence="3">The sequence shown here is derived from an EMBL/GenBank/DDBJ whole genome shotgun (WGS) entry which is preliminary data.</text>
</comment>
<accession>A0A7W7YQ22</accession>
<dbReference type="Gene3D" id="3.20.20.80">
    <property type="entry name" value="Glycosidases"/>
    <property type="match status" value="1"/>
</dbReference>
<proteinExistence type="predicted"/>
<feature type="transmembrane region" description="Helical" evidence="1">
    <location>
        <begin position="783"/>
        <end position="804"/>
    </location>
</feature>
<dbReference type="GO" id="GO:0016740">
    <property type="term" value="F:transferase activity"/>
    <property type="evidence" value="ECO:0007669"/>
    <property type="project" value="UniProtKB-KW"/>
</dbReference>
<feature type="transmembrane region" description="Helical" evidence="1">
    <location>
        <begin position="756"/>
        <end position="777"/>
    </location>
</feature>
<dbReference type="PANTHER" id="PTHR43685:SF3">
    <property type="entry name" value="SLR2126 PROTEIN"/>
    <property type="match status" value="1"/>
</dbReference>
<keyword evidence="4" id="KW-1185">Reference proteome</keyword>
<feature type="domain" description="Glycosyltransferase 2-like" evidence="2">
    <location>
        <begin position="305"/>
        <end position="461"/>
    </location>
</feature>
<gene>
    <name evidence="3" type="ORF">HNQ64_004522</name>
</gene>
<evidence type="ECO:0000256" key="1">
    <source>
        <dbReference type="SAM" id="Phobius"/>
    </source>
</evidence>
<keyword evidence="3" id="KW-0808">Transferase</keyword>
<evidence type="ECO:0000313" key="4">
    <source>
        <dbReference type="Proteomes" id="UP000534294"/>
    </source>
</evidence>
<keyword evidence="1" id="KW-0812">Transmembrane</keyword>
<dbReference type="PANTHER" id="PTHR43685">
    <property type="entry name" value="GLYCOSYLTRANSFERASE"/>
    <property type="match status" value="1"/>
</dbReference>
<reference evidence="3 4" key="1">
    <citation type="submission" date="2020-08" db="EMBL/GenBank/DDBJ databases">
        <title>Genomic Encyclopedia of Type Strains, Phase IV (KMG-IV): sequencing the most valuable type-strain genomes for metagenomic binning, comparative biology and taxonomic classification.</title>
        <authorList>
            <person name="Goeker M."/>
        </authorList>
    </citation>
    <scope>NUCLEOTIDE SEQUENCE [LARGE SCALE GENOMIC DNA]</scope>
    <source>
        <strain evidence="3 4">DSM 12251</strain>
    </source>
</reference>
<evidence type="ECO:0000259" key="2">
    <source>
        <dbReference type="Pfam" id="PF00535"/>
    </source>
</evidence>
<dbReference type="SUPFAM" id="SSF53448">
    <property type="entry name" value="Nucleotide-diphospho-sugar transferases"/>
    <property type="match status" value="1"/>
</dbReference>
<dbReference type="InterPro" id="IPR050834">
    <property type="entry name" value="Glycosyltransf_2"/>
</dbReference>
<organism evidence="3 4">
    <name type="scientific">Prosthecobacter dejongeii</name>
    <dbReference type="NCBI Taxonomy" id="48465"/>
    <lineage>
        <taxon>Bacteria</taxon>
        <taxon>Pseudomonadati</taxon>
        <taxon>Verrucomicrobiota</taxon>
        <taxon>Verrucomicrobiia</taxon>
        <taxon>Verrucomicrobiales</taxon>
        <taxon>Verrucomicrobiaceae</taxon>
        <taxon>Prosthecobacter</taxon>
    </lineage>
</organism>
<dbReference type="RefSeq" id="WP_184212786.1">
    <property type="nucleotide sequence ID" value="NZ_JACHIF010000012.1"/>
</dbReference>
<dbReference type="InterPro" id="IPR001173">
    <property type="entry name" value="Glyco_trans_2-like"/>
</dbReference>
<dbReference type="EMBL" id="JACHIF010000012">
    <property type="protein sequence ID" value="MBB5040241.1"/>
    <property type="molecule type" value="Genomic_DNA"/>
</dbReference>
<name>A0A7W7YQ22_9BACT</name>
<protein>
    <submittedName>
        <fullName evidence="3">GT2 family glycosyltransferase</fullName>
    </submittedName>
</protein>
<evidence type="ECO:0000313" key="3">
    <source>
        <dbReference type="EMBL" id="MBB5040241.1"/>
    </source>
</evidence>
<dbReference type="Pfam" id="PF00535">
    <property type="entry name" value="Glycos_transf_2"/>
    <property type="match status" value="1"/>
</dbReference>
<dbReference type="Gene3D" id="3.90.550.10">
    <property type="entry name" value="Spore Coat Polysaccharide Biosynthesis Protein SpsA, Chain A"/>
    <property type="match status" value="1"/>
</dbReference>
<feature type="transmembrane region" description="Helical" evidence="1">
    <location>
        <begin position="578"/>
        <end position="596"/>
    </location>
</feature>
<keyword evidence="1" id="KW-0472">Membrane</keyword>
<dbReference type="InterPro" id="IPR017853">
    <property type="entry name" value="GH"/>
</dbReference>
<dbReference type="Proteomes" id="UP000534294">
    <property type="component" value="Unassembled WGS sequence"/>
</dbReference>
<sequence length="826" mass="91740">MSATPPTPPFPRLKTAGKWLRAGAEKWQMRGVSYGPFKPNSLGEPFPEDSALVADLRHIGALGFNTVRLYELPTPQVIHAATKLGLRLWVGIPWTDHVDFLRSRAQQEQIRQTVMQAVLRLKDEPCVAGFLVGNEIEKTLVRWMGPTRVRDFLDGLMESARAVAPHQLFSYATYPSTEYLIPNQADFLAVNLYLEQPETLAAYLQRLQNLAGDKPLVISEFGLDVAAHGEAAQAQTWAWFQAACQQAAVAGTVWFSYTDEWFRGGEAITQWRFGLVDSVRQERAICGSLKETATAHRPHTQPRISVIVCTYNGTATLRSCLESLSRLRYSNFEALLIDDGSTQDIATLAKDFPHIRYVRQEHAGLSVARNLGAALATGEILAYTDDDCIVDEDWLSNLVLGFDDPQWVAAGGPNIPPSPRNRTEAVVAAAPGAPAHVLLTDVEAEHLPGCNLAIRKTALESIGGFRPQYRVAGDDVDVCWRLREAGGKLHFISGAMVWHHRRYTVGAYLRQQRGYGRAEALLMKDHPQRFGPLGGARWFGGIYGDRAASLHLEEGSIFHGPMGEGLFQGIYRQGPRGWLDWMSGVTWVVLLLVALAHRSPLSAALILSFSLLLAACRLRNQTRAPFSLSLLESCLLLGLCWLQPVIREWERGLGMLRLGARPGRKKNETAAQGLKRPRKISFSLGELAFWSESGVDRARLLDRLQANLTRQKISLRPDDGWRLFDLEAASQFDVSPAFLTVTEYHGKQRLLTRVRLMLRVSLRSLVIQALILAVVSLPTPLRVMAFDFYTISFIAVVTIAFAAYQKLKRDVLKAAQEAGLTLAPQA</sequence>
<keyword evidence="1" id="KW-1133">Transmembrane helix</keyword>